<keyword evidence="3" id="KW-0472">Membrane</keyword>
<feature type="coiled-coil region" evidence="1">
    <location>
        <begin position="601"/>
        <end position="650"/>
    </location>
</feature>
<keyword evidence="1" id="KW-0175">Coiled coil</keyword>
<feature type="transmembrane region" description="Helical" evidence="3">
    <location>
        <begin position="362"/>
        <end position="384"/>
    </location>
</feature>
<dbReference type="VEuPathDB" id="PlasmoDB:PmUG01_00068600"/>
<evidence type="ECO:0000256" key="2">
    <source>
        <dbReference type="SAM" id="MobiDB-lite"/>
    </source>
</evidence>
<feature type="compositionally biased region" description="Polar residues" evidence="2">
    <location>
        <begin position="264"/>
        <end position="297"/>
    </location>
</feature>
<organism evidence="4 5">
    <name type="scientific">Plasmodium malariae</name>
    <dbReference type="NCBI Taxonomy" id="5858"/>
    <lineage>
        <taxon>Eukaryota</taxon>
        <taxon>Sar</taxon>
        <taxon>Alveolata</taxon>
        <taxon>Apicomplexa</taxon>
        <taxon>Aconoidasida</taxon>
        <taxon>Haemosporida</taxon>
        <taxon>Plasmodiidae</taxon>
        <taxon>Plasmodium</taxon>
        <taxon>Plasmodium (Plasmodium)</taxon>
    </lineage>
</organism>
<dbReference type="AlphaFoldDB" id="A0A1A8WTT6"/>
<name>A0A1A8WTT6_PLAMA</name>
<proteinExistence type="predicted"/>
<keyword evidence="3" id="KW-0812">Transmembrane</keyword>
<feature type="region of interest" description="Disordered" evidence="2">
    <location>
        <begin position="187"/>
        <end position="316"/>
    </location>
</feature>
<feature type="non-terminal residue" evidence="4">
    <location>
        <position position="1"/>
    </location>
</feature>
<feature type="compositionally biased region" description="Basic and acidic residues" evidence="2">
    <location>
        <begin position="238"/>
        <end position="254"/>
    </location>
</feature>
<reference evidence="5" key="1">
    <citation type="submission" date="2016-05" db="EMBL/GenBank/DDBJ databases">
        <authorList>
            <person name="Naeem Raeece"/>
        </authorList>
    </citation>
    <scope>NUCLEOTIDE SEQUENCE [LARGE SCALE GENOMIC DNA]</scope>
</reference>
<keyword evidence="3" id="KW-1133">Transmembrane helix</keyword>
<protein>
    <submittedName>
        <fullName evidence="4">STP1 protein</fullName>
    </submittedName>
</protein>
<dbReference type="EMBL" id="FLQW01003231">
    <property type="protein sequence ID" value="SBS95265.1"/>
    <property type="molecule type" value="Genomic_DNA"/>
</dbReference>
<evidence type="ECO:0000256" key="3">
    <source>
        <dbReference type="SAM" id="Phobius"/>
    </source>
</evidence>
<dbReference type="Proteomes" id="UP000078597">
    <property type="component" value="Unassembled WGS sequence"/>
</dbReference>
<gene>
    <name evidence="4" type="ORF">PMALA_046640</name>
</gene>
<evidence type="ECO:0000256" key="1">
    <source>
        <dbReference type="SAM" id="Coils"/>
    </source>
</evidence>
<sequence>WQFYEVTRLPEFKRIENEIKQKTISLSKKNDKDEFRKGCLNLADYLISENKPPQYYTDYKVTWKGALNHRLSGYYRNLEKYGGCPLILEEKDKNILELKYEEVDFCDKRKKYFDEIRQLKEKLPNNSDTYSSKCNEYNEWIVQKKNNFDVKSSLFGTCYENRKQKKKRKGSSEFICDLKNSQTFQKISDCPSPNKLSPRAAVSESTHKDLQSQVQEAPKASYAAQVPPNQGHLTQFAEKAKDKEISPDSQEIQKELQPTPPQELPSNVQISTSETPNTGSEPSSTGDMQVKPSQYSTHVEAPPSEASTFYKPPKPVSQSSEIRIDAKIVRSPGVSRNDSLPSVLPMSSKILGPAKNLHNNSISLILTSILVIIIFSIFIKYALIGRLKKKNKIKRRQMKFLRILIPSLYDKKSKFLTHYHTESLLHDEESIIKKLKIYEHDIKNLNIRKQKKDRFKTIIEVHMEVLEEFRNEEWEHKKGEFLELCLEMFAEEEYKTYPNLSNGQLIMENTKSINDIEKQKILCNKWIKEHRNISEKLKKTIWFNYLKNEWKKEKAFIKNSEELKVNFSNKIQKDSFSEGEKDLWREWISKKHMIIEQYMEQELYEEMTQELLNTIDDHENEEIKNNTLLLNTEELQKESYEELYNYLKKKLIAKLCILVFMMVLEDCQKENLIENEELHLDRSINDWKTGAISEIKSDVTKEITAVNDVTLENRENRQTPAHIEKKSFRQEIEDWVREDDTLENSIYNENSVE</sequence>
<evidence type="ECO:0000313" key="4">
    <source>
        <dbReference type="EMBL" id="SBS95265.1"/>
    </source>
</evidence>
<accession>A0A1A8WTT6</accession>
<evidence type="ECO:0000313" key="5">
    <source>
        <dbReference type="Proteomes" id="UP000078597"/>
    </source>
</evidence>